<dbReference type="GO" id="GO:0020037">
    <property type="term" value="F:heme binding"/>
    <property type="evidence" value="ECO:0007669"/>
    <property type="project" value="InterPro"/>
</dbReference>
<keyword evidence="2" id="KW-1185">Reference proteome</keyword>
<accession>A0AAN7UBB1</accession>
<dbReference type="InterPro" id="IPR001128">
    <property type="entry name" value="Cyt_P450"/>
</dbReference>
<dbReference type="InterPro" id="IPR036396">
    <property type="entry name" value="Cyt_P450_sf"/>
</dbReference>
<dbReference type="Pfam" id="PF00067">
    <property type="entry name" value="p450"/>
    <property type="match status" value="1"/>
</dbReference>
<evidence type="ECO:0000313" key="1">
    <source>
        <dbReference type="EMBL" id="KAK5629280.1"/>
    </source>
</evidence>
<organism evidence="1 2">
    <name type="scientific">Xylaria bambusicola</name>
    <dbReference type="NCBI Taxonomy" id="326684"/>
    <lineage>
        <taxon>Eukaryota</taxon>
        <taxon>Fungi</taxon>
        <taxon>Dikarya</taxon>
        <taxon>Ascomycota</taxon>
        <taxon>Pezizomycotina</taxon>
        <taxon>Sordariomycetes</taxon>
        <taxon>Xylariomycetidae</taxon>
        <taxon>Xylariales</taxon>
        <taxon>Xylariaceae</taxon>
        <taxon>Xylaria</taxon>
    </lineage>
</organism>
<evidence type="ECO:0008006" key="3">
    <source>
        <dbReference type="Google" id="ProtNLM"/>
    </source>
</evidence>
<sequence>MAATPSMLAEKIIYDEQHSLSAFLKLNTLIHPLQASGIKKMTTITPIPSPPALPLVGNATQIDPVNSLRSFVEFGDKYGETYRIHLPGGRSIVFANSHRLINELCDEKRFTKIPNGVLELIQAKPGEEAWGIAHRVLMPAKLANILTSHRFGPLSIRGMFDEMHDVASQMALKFARYGSNTPIPASEDFTRLALDTLALCSMGFRFNSFYTKEMHPMIEAMAGF</sequence>
<protein>
    <recommendedName>
        <fullName evidence="3">Cytochrome P450</fullName>
    </recommendedName>
</protein>
<dbReference type="Proteomes" id="UP001305414">
    <property type="component" value="Unassembled WGS sequence"/>
</dbReference>
<gene>
    <name evidence="1" type="ORF">RRF57_004995</name>
</gene>
<evidence type="ECO:0000313" key="2">
    <source>
        <dbReference type="Proteomes" id="UP001305414"/>
    </source>
</evidence>
<dbReference type="SUPFAM" id="SSF48264">
    <property type="entry name" value="Cytochrome P450"/>
    <property type="match status" value="1"/>
</dbReference>
<dbReference type="EMBL" id="JAWHQM010000011">
    <property type="protein sequence ID" value="KAK5629280.1"/>
    <property type="molecule type" value="Genomic_DNA"/>
</dbReference>
<reference evidence="1 2" key="1">
    <citation type="submission" date="2023-10" db="EMBL/GenBank/DDBJ databases">
        <title>Draft genome sequence of Xylaria bambusicola isolate GMP-LS, the root and basal stem rot pathogen of sugarcane in Indonesia.</title>
        <authorList>
            <person name="Selvaraj P."/>
            <person name="Muralishankar V."/>
            <person name="Muruganantham S."/>
            <person name="Sp S."/>
            <person name="Haryani S."/>
            <person name="Lau K.J.X."/>
            <person name="Naqvi N.I."/>
        </authorList>
    </citation>
    <scope>NUCLEOTIDE SEQUENCE [LARGE SCALE GENOMIC DNA]</scope>
    <source>
        <strain evidence="1">GMP-LS</strain>
    </source>
</reference>
<dbReference type="Gene3D" id="1.10.630.10">
    <property type="entry name" value="Cytochrome P450"/>
    <property type="match status" value="1"/>
</dbReference>
<dbReference type="AlphaFoldDB" id="A0AAN7UBB1"/>
<comment type="caution">
    <text evidence="1">The sequence shown here is derived from an EMBL/GenBank/DDBJ whole genome shotgun (WGS) entry which is preliminary data.</text>
</comment>
<dbReference type="GO" id="GO:0004497">
    <property type="term" value="F:monooxygenase activity"/>
    <property type="evidence" value="ECO:0007669"/>
    <property type="project" value="InterPro"/>
</dbReference>
<name>A0AAN7UBB1_9PEZI</name>
<dbReference type="GO" id="GO:0016705">
    <property type="term" value="F:oxidoreductase activity, acting on paired donors, with incorporation or reduction of molecular oxygen"/>
    <property type="evidence" value="ECO:0007669"/>
    <property type="project" value="InterPro"/>
</dbReference>
<proteinExistence type="predicted"/>
<dbReference type="GO" id="GO:0005506">
    <property type="term" value="F:iron ion binding"/>
    <property type="evidence" value="ECO:0007669"/>
    <property type="project" value="InterPro"/>
</dbReference>